<comment type="subcellular location">
    <subcellularLocation>
        <location evidence="1">Golgi apparatus</location>
    </subcellularLocation>
</comment>
<evidence type="ECO:0000313" key="3">
    <source>
        <dbReference type="EMBL" id="AJA92657.1"/>
    </source>
</evidence>
<dbReference type="AlphaFoldDB" id="A0A0A7V0X3"/>
<dbReference type="KEGG" id="nbv:T478_0179"/>
<reference evidence="4 6" key="4">
    <citation type="submission" date="2018-04" db="EMBL/GenBank/DDBJ databases">
        <title>Transcriptomics of ammonia oxidizing archaea.</title>
        <authorList>
            <person name="Carini P."/>
        </authorList>
    </citation>
    <scope>NUCLEOTIDE SEQUENCE [LARGE SCALE GENOMIC DNA]</scope>
    <source>
        <strain evidence="4 6">U25</strain>
    </source>
</reference>
<evidence type="ECO:0000313" key="4">
    <source>
        <dbReference type="EMBL" id="PTL87435.1"/>
    </source>
</evidence>
<proteinExistence type="predicted"/>
<reference evidence="3 5" key="1">
    <citation type="journal article" date="2015" name="Proc. Natl. Acad. Sci. U.S.A.">
        <title>Genomic and proteomic characterization of "Candidatus Nitrosopelagicus brevis": An ammonia-oxidizing archaeon from the open ocean.</title>
        <authorList>
            <person name="Santoro A.E."/>
            <person name="Dupont C.L."/>
            <person name="Richter R.A."/>
            <person name="Craig M.T."/>
            <person name="Carini P."/>
            <person name="McIlvin M.R."/>
            <person name="Yang Y."/>
            <person name="Orsi W.D."/>
            <person name="Moran D.M."/>
            <person name="Saito M.A."/>
        </authorList>
    </citation>
    <scope>NUCLEOTIDE SEQUENCE [LARGE SCALE GENOMIC DNA]</scope>
    <source>
        <strain evidence="3">CN25</strain>
        <strain evidence="5">V2</strain>
    </source>
</reference>
<keyword evidence="2" id="KW-0333">Golgi apparatus</keyword>
<evidence type="ECO:0000313" key="5">
    <source>
        <dbReference type="Proteomes" id="UP000030944"/>
    </source>
</evidence>
<evidence type="ECO:0000313" key="6">
    <source>
        <dbReference type="Proteomes" id="UP000241022"/>
    </source>
</evidence>
<dbReference type="SUPFAM" id="SSF53448">
    <property type="entry name" value="Nucleotide-diphospho-sugar transferases"/>
    <property type="match status" value="1"/>
</dbReference>
<dbReference type="InterPro" id="IPR029044">
    <property type="entry name" value="Nucleotide-diphossugar_trans"/>
</dbReference>
<dbReference type="Proteomes" id="UP000030944">
    <property type="component" value="Chromosome"/>
</dbReference>
<gene>
    <name evidence="4" type="ORF">A7X95_05965</name>
    <name evidence="3" type="ORF">T478_0179</name>
</gene>
<dbReference type="PANTHER" id="PTHR31682">
    <property type="entry name" value="UDP-ARABINOSE MUTASE"/>
    <property type="match status" value="1"/>
</dbReference>
<evidence type="ECO:0000256" key="1">
    <source>
        <dbReference type="ARBA" id="ARBA00004555"/>
    </source>
</evidence>
<dbReference type="EMBL" id="LXWN01000002">
    <property type="protein sequence ID" value="PTL87435.1"/>
    <property type="molecule type" value="Genomic_DNA"/>
</dbReference>
<dbReference type="Proteomes" id="UP000241022">
    <property type="component" value="Unassembled WGS sequence"/>
</dbReference>
<reference evidence="6" key="2">
    <citation type="submission" date="2016-05" db="EMBL/GenBank/DDBJ databases">
        <authorList>
            <person name="Dupont C."/>
            <person name="Santoro A."/>
        </authorList>
    </citation>
    <scope>NUCLEOTIDE SEQUENCE [LARGE SCALE GENOMIC DNA]</scope>
    <source>
        <strain evidence="6">U25</strain>
    </source>
</reference>
<dbReference type="STRING" id="1410606.T478_0179"/>
<dbReference type="InterPro" id="IPR037595">
    <property type="entry name" value="RGP_fam"/>
</dbReference>
<dbReference type="GO" id="GO:0005829">
    <property type="term" value="C:cytosol"/>
    <property type="evidence" value="ECO:0007669"/>
    <property type="project" value="TreeGrafter"/>
</dbReference>
<dbReference type="GO" id="GO:0052691">
    <property type="term" value="F:UDP-arabinopyranose mutase activity"/>
    <property type="evidence" value="ECO:0007669"/>
    <property type="project" value="TreeGrafter"/>
</dbReference>
<accession>A0A0A7V0X3</accession>
<dbReference type="RefSeq" id="WP_048104452.1">
    <property type="nucleotide sequence ID" value="NZ_CP007026.1"/>
</dbReference>
<dbReference type="CDD" id="cd00761">
    <property type="entry name" value="Glyco_tranf_GTA_type"/>
    <property type="match status" value="1"/>
</dbReference>
<dbReference type="GO" id="GO:0033356">
    <property type="term" value="P:UDP-L-arabinose metabolic process"/>
    <property type="evidence" value="ECO:0007669"/>
    <property type="project" value="TreeGrafter"/>
</dbReference>
<dbReference type="PANTHER" id="PTHR31682:SF44">
    <property type="entry name" value="UDP-ARABINOPYRANOSE MUTASE 3"/>
    <property type="match status" value="1"/>
</dbReference>
<name>A0A0A7V0X3_9ARCH</name>
<sequence>MKTAVVIPSMRGPKCLESFLEIAPENVDFIIISEKKLEKKYERTVEFNDKEVFEKSWIFNRHTKRNFGFAYALQQNYDAVVNLDDDCFPKSNTYFTDHIERLKSSSHDYFNILNAYSNIPSDVFFHGARGHPTSITKKSQVVVNQGLWECDLDLPARTISNILSSKDGKIPEPLCNQSKVLQDFVIPKNQFTTVCGMNTSFLKEVIPAFPYTYQEPDGFGVARYDDIWSGLFIKKILDKLDKRMSAGFPIVSHEKGTRDVNIDVKFEDKGDTMNSFLWNNLSDLTLETNDYTSCFLEIADWLGKTSKNNNSLKFFEKVAESMYGWIKFLDSKF</sequence>
<protein>
    <submittedName>
        <fullName evidence="3">Reversibly glycosylated polypeptide</fullName>
    </submittedName>
</protein>
<dbReference type="OrthoDB" id="296676at2157"/>
<reference evidence="4" key="3">
    <citation type="submission" date="2016-05" db="EMBL/GenBank/DDBJ databases">
        <authorList>
            <person name="Lavstsen T."/>
            <person name="Jespersen J.S."/>
        </authorList>
    </citation>
    <scope>NUCLEOTIDE SEQUENCE [LARGE SCALE GENOMIC DNA]</scope>
    <source>
        <strain evidence="4">U25</strain>
    </source>
</reference>
<dbReference type="GeneID" id="24816078"/>
<evidence type="ECO:0000256" key="2">
    <source>
        <dbReference type="ARBA" id="ARBA00023034"/>
    </source>
</evidence>
<dbReference type="EMBL" id="CP007026">
    <property type="protein sequence ID" value="AJA92657.1"/>
    <property type="molecule type" value="Genomic_DNA"/>
</dbReference>
<dbReference type="HOGENOM" id="CLU_061976_0_0_2"/>
<organism evidence="3 5">
    <name type="scientific">Candidatus Nitrosopelagicus brevis</name>
    <dbReference type="NCBI Taxonomy" id="1410606"/>
    <lineage>
        <taxon>Archaea</taxon>
        <taxon>Nitrososphaerota</taxon>
    </lineage>
</organism>
<dbReference type="Pfam" id="PF03214">
    <property type="entry name" value="RGP"/>
    <property type="match status" value="1"/>
</dbReference>
<keyword evidence="6" id="KW-1185">Reference proteome</keyword>